<protein>
    <submittedName>
        <fullName evidence="2">Uncharacterized protein</fullName>
    </submittedName>
</protein>
<accession>A0A8S9GSR2</accession>
<dbReference type="AlphaFoldDB" id="A0A8S9GSR2"/>
<dbReference type="EMBL" id="QGKY02001925">
    <property type="protein sequence ID" value="KAF2547754.1"/>
    <property type="molecule type" value="Genomic_DNA"/>
</dbReference>
<organism evidence="2">
    <name type="scientific">Brassica cretica</name>
    <name type="common">Mustard</name>
    <dbReference type="NCBI Taxonomy" id="69181"/>
    <lineage>
        <taxon>Eukaryota</taxon>
        <taxon>Viridiplantae</taxon>
        <taxon>Streptophyta</taxon>
        <taxon>Embryophyta</taxon>
        <taxon>Tracheophyta</taxon>
        <taxon>Spermatophyta</taxon>
        <taxon>Magnoliopsida</taxon>
        <taxon>eudicotyledons</taxon>
        <taxon>Gunneridae</taxon>
        <taxon>Pentapetalae</taxon>
        <taxon>rosids</taxon>
        <taxon>malvids</taxon>
        <taxon>Brassicales</taxon>
        <taxon>Brassicaceae</taxon>
        <taxon>Brassiceae</taxon>
        <taxon>Brassica</taxon>
    </lineage>
</organism>
<reference evidence="2" key="1">
    <citation type="submission" date="2019-12" db="EMBL/GenBank/DDBJ databases">
        <title>Genome sequencing and annotation of Brassica cretica.</title>
        <authorList>
            <person name="Studholme D.J."/>
            <person name="Sarris P.F."/>
        </authorList>
    </citation>
    <scope>NUCLEOTIDE SEQUENCE</scope>
    <source>
        <strain evidence="2">PFS-102/07</strain>
        <tissue evidence="2">Leaf</tissue>
    </source>
</reference>
<proteinExistence type="predicted"/>
<evidence type="ECO:0000256" key="1">
    <source>
        <dbReference type="SAM" id="MobiDB-lite"/>
    </source>
</evidence>
<sequence length="69" mass="7709">MPFPFSAADKRRDIVEEKPQGSLQGKSLGGVQRSSLSVDRKVTRKQTLEVSRGVHLSSGPFHKGRRAYR</sequence>
<name>A0A8S9GSR2_BRACR</name>
<feature type="compositionally biased region" description="Basic and acidic residues" evidence="1">
    <location>
        <begin position="8"/>
        <end position="19"/>
    </location>
</feature>
<comment type="caution">
    <text evidence="2">The sequence shown here is derived from an EMBL/GenBank/DDBJ whole genome shotgun (WGS) entry which is preliminary data.</text>
</comment>
<feature type="region of interest" description="Disordered" evidence="1">
    <location>
        <begin position="1"/>
        <end position="69"/>
    </location>
</feature>
<evidence type="ECO:0000313" key="2">
    <source>
        <dbReference type="EMBL" id="KAF2547754.1"/>
    </source>
</evidence>
<gene>
    <name evidence="2" type="ORF">F2Q70_00023331</name>
</gene>